<evidence type="ECO:0000313" key="2">
    <source>
        <dbReference type="Proteomes" id="UP000593561"/>
    </source>
</evidence>
<dbReference type="Proteomes" id="UP000593561">
    <property type="component" value="Unassembled WGS sequence"/>
</dbReference>
<protein>
    <submittedName>
        <fullName evidence="1">Uncharacterized protein</fullName>
    </submittedName>
</protein>
<comment type="caution">
    <text evidence="1">The sequence shown here is derived from an EMBL/GenBank/DDBJ whole genome shotgun (WGS) entry which is preliminary data.</text>
</comment>
<evidence type="ECO:0000313" key="1">
    <source>
        <dbReference type="EMBL" id="MBA0624463.1"/>
    </source>
</evidence>
<proteinExistence type="predicted"/>
<name>A0A7J8SEZ7_GOSDV</name>
<accession>A0A7J8SEZ7</accession>
<organism evidence="1 2">
    <name type="scientific">Gossypium davidsonii</name>
    <name type="common">Davidson's cotton</name>
    <name type="synonym">Gossypium klotzschianum subsp. davidsonii</name>
    <dbReference type="NCBI Taxonomy" id="34287"/>
    <lineage>
        <taxon>Eukaryota</taxon>
        <taxon>Viridiplantae</taxon>
        <taxon>Streptophyta</taxon>
        <taxon>Embryophyta</taxon>
        <taxon>Tracheophyta</taxon>
        <taxon>Spermatophyta</taxon>
        <taxon>Magnoliopsida</taxon>
        <taxon>eudicotyledons</taxon>
        <taxon>Gunneridae</taxon>
        <taxon>Pentapetalae</taxon>
        <taxon>rosids</taxon>
        <taxon>malvids</taxon>
        <taxon>Malvales</taxon>
        <taxon>Malvaceae</taxon>
        <taxon>Malvoideae</taxon>
        <taxon>Gossypium</taxon>
    </lineage>
</organism>
<dbReference type="AlphaFoldDB" id="A0A7J8SEZ7"/>
<sequence length="133" mass="15308">MKDCPRAREILVAGGLNNSLLDRNYINCIDWLEDAFRELDNKAAADFLTLLKNSWNDRNNMVFKGKMEAPVMIWERAQTLSKDFRIYNLTEPAILGVGAIARDHDGFVIGSSIISRIRRWILPGQSWKLLKRD</sequence>
<gene>
    <name evidence="1" type="ORF">Godav_009820</name>
</gene>
<keyword evidence="2" id="KW-1185">Reference proteome</keyword>
<reference evidence="1 2" key="1">
    <citation type="journal article" date="2019" name="Genome Biol. Evol.">
        <title>Insights into the evolution of the New World diploid cottons (Gossypium, subgenus Houzingenia) based on genome sequencing.</title>
        <authorList>
            <person name="Grover C.E."/>
            <person name="Arick M.A. 2nd"/>
            <person name="Thrash A."/>
            <person name="Conover J.L."/>
            <person name="Sanders W.S."/>
            <person name="Peterson D.G."/>
            <person name="Frelichowski J.E."/>
            <person name="Scheffler J.A."/>
            <person name="Scheffler B.E."/>
            <person name="Wendel J.F."/>
        </authorList>
    </citation>
    <scope>NUCLEOTIDE SEQUENCE [LARGE SCALE GENOMIC DNA]</scope>
    <source>
        <strain evidence="1">27</strain>
        <tissue evidence="1">Leaf</tissue>
    </source>
</reference>
<dbReference type="EMBL" id="JABFAC010000009">
    <property type="protein sequence ID" value="MBA0624463.1"/>
    <property type="molecule type" value="Genomic_DNA"/>
</dbReference>